<dbReference type="PANTHER" id="PTHR45667">
    <property type="entry name" value="S-ADENOSYLMETHIONINE MITOCHONDRIAL CARRIER PROTEIN"/>
    <property type="match status" value="1"/>
</dbReference>
<dbReference type="InterPro" id="IPR023395">
    <property type="entry name" value="MCP_dom_sf"/>
</dbReference>
<sequence>MGDDDFLVNGLSSATSGLISRILTHPLDTAKARLQAPIKPPYKGTLDVLTRTYKTEGFLALYRGFGAIVVGGTPGTMAYLMSYDYVKEKLSSSEKNIPEFAIHFTSGMLAETFACIIYVPVDVIKERLQVQRSIDQSNRGVGQVIPYKGSYDALKQILKYEGLGGIYKGYGATLASFGPYSAVFFVAYERLKQYSRMHLYGNESDSNIMKENLPFYYTVGCSAGAGAFASFLTSPLDMAKLRLQIQRGQSSSSGLKTKKEGNNMIECLQNIYKEGGVRGLFRGAGSRVLHWSSAMTITMTSYEECRNFYRNALCTS</sequence>
<feature type="repeat" description="Solcar" evidence="8">
    <location>
        <begin position="213"/>
        <end position="308"/>
    </location>
</feature>
<gene>
    <name evidence="11" type="ORF">CTEN210_02262</name>
</gene>
<evidence type="ECO:0000313" key="11">
    <source>
        <dbReference type="EMBL" id="GFH45788.1"/>
    </source>
</evidence>
<evidence type="ECO:0000313" key="12">
    <source>
        <dbReference type="Proteomes" id="UP001054902"/>
    </source>
</evidence>
<feature type="repeat" description="Solcar" evidence="8">
    <location>
        <begin position="98"/>
        <end position="194"/>
    </location>
</feature>
<evidence type="ECO:0000256" key="8">
    <source>
        <dbReference type="PROSITE-ProRule" id="PRU00282"/>
    </source>
</evidence>
<dbReference type="GO" id="GO:0016020">
    <property type="term" value="C:membrane"/>
    <property type="evidence" value="ECO:0007669"/>
    <property type="project" value="UniProtKB-SubCell"/>
</dbReference>
<keyword evidence="5" id="KW-0677">Repeat</keyword>
<comment type="caution">
    <text evidence="11">The sequence shown here is derived from an EMBL/GenBank/DDBJ whole genome shotgun (WGS) entry which is preliminary data.</text>
</comment>
<evidence type="ECO:0008006" key="13">
    <source>
        <dbReference type="Google" id="ProtNLM"/>
    </source>
</evidence>
<dbReference type="InterPro" id="IPR018108">
    <property type="entry name" value="MCP_transmembrane"/>
</dbReference>
<evidence type="ECO:0000256" key="4">
    <source>
        <dbReference type="ARBA" id="ARBA00022692"/>
    </source>
</evidence>
<dbReference type="PROSITE" id="PS50920">
    <property type="entry name" value="SOLCAR"/>
    <property type="match status" value="3"/>
</dbReference>
<dbReference type="Proteomes" id="UP001054902">
    <property type="component" value="Unassembled WGS sequence"/>
</dbReference>
<dbReference type="SUPFAM" id="SSF103506">
    <property type="entry name" value="Mitochondrial carrier"/>
    <property type="match status" value="1"/>
</dbReference>
<name>A0AAD3CH88_9STRA</name>
<dbReference type="GO" id="GO:0055085">
    <property type="term" value="P:transmembrane transport"/>
    <property type="evidence" value="ECO:0007669"/>
    <property type="project" value="InterPro"/>
</dbReference>
<protein>
    <recommendedName>
        <fullName evidence="13">Mitochondrial carrier protein</fullName>
    </recommendedName>
</protein>
<evidence type="ECO:0000256" key="10">
    <source>
        <dbReference type="SAM" id="Phobius"/>
    </source>
</evidence>
<comment type="similarity">
    <text evidence="2 9">Belongs to the mitochondrial carrier (TC 2.A.29) family.</text>
</comment>
<dbReference type="Gene3D" id="1.50.40.10">
    <property type="entry name" value="Mitochondrial carrier domain"/>
    <property type="match status" value="2"/>
</dbReference>
<evidence type="ECO:0000256" key="2">
    <source>
        <dbReference type="ARBA" id="ARBA00006375"/>
    </source>
</evidence>
<evidence type="ECO:0000256" key="1">
    <source>
        <dbReference type="ARBA" id="ARBA00004141"/>
    </source>
</evidence>
<keyword evidence="12" id="KW-1185">Reference proteome</keyword>
<reference evidence="11 12" key="1">
    <citation type="journal article" date="2021" name="Sci. Rep.">
        <title>The genome of the diatom Chaetoceros tenuissimus carries an ancient integrated fragment of an extant virus.</title>
        <authorList>
            <person name="Hongo Y."/>
            <person name="Kimura K."/>
            <person name="Takaki Y."/>
            <person name="Yoshida Y."/>
            <person name="Baba S."/>
            <person name="Kobayashi G."/>
            <person name="Nagasaki K."/>
            <person name="Hano T."/>
            <person name="Tomaru Y."/>
        </authorList>
    </citation>
    <scope>NUCLEOTIDE SEQUENCE [LARGE SCALE GENOMIC DNA]</scope>
    <source>
        <strain evidence="11 12">NIES-3715</strain>
    </source>
</reference>
<proteinExistence type="inferred from homology"/>
<organism evidence="11 12">
    <name type="scientific">Chaetoceros tenuissimus</name>
    <dbReference type="NCBI Taxonomy" id="426638"/>
    <lineage>
        <taxon>Eukaryota</taxon>
        <taxon>Sar</taxon>
        <taxon>Stramenopiles</taxon>
        <taxon>Ochrophyta</taxon>
        <taxon>Bacillariophyta</taxon>
        <taxon>Coscinodiscophyceae</taxon>
        <taxon>Chaetocerotophycidae</taxon>
        <taxon>Chaetocerotales</taxon>
        <taxon>Chaetocerotaceae</taxon>
        <taxon>Chaetoceros</taxon>
    </lineage>
</organism>
<accession>A0AAD3CH88</accession>
<evidence type="ECO:0000256" key="3">
    <source>
        <dbReference type="ARBA" id="ARBA00022448"/>
    </source>
</evidence>
<keyword evidence="7 8" id="KW-0472">Membrane</keyword>
<dbReference type="AlphaFoldDB" id="A0AAD3CH88"/>
<dbReference type="Pfam" id="PF00153">
    <property type="entry name" value="Mito_carr"/>
    <property type="match status" value="3"/>
</dbReference>
<dbReference type="PRINTS" id="PR00926">
    <property type="entry name" value="MITOCARRIER"/>
</dbReference>
<dbReference type="EMBL" id="BLLK01000022">
    <property type="protein sequence ID" value="GFH45788.1"/>
    <property type="molecule type" value="Genomic_DNA"/>
</dbReference>
<evidence type="ECO:0000256" key="9">
    <source>
        <dbReference type="RuleBase" id="RU000488"/>
    </source>
</evidence>
<feature type="transmembrane region" description="Helical" evidence="10">
    <location>
        <begin position="215"/>
        <end position="233"/>
    </location>
</feature>
<keyword evidence="6 10" id="KW-1133">Transmembrane helix</keyword>
<feature type="repeat" description="Solcar" evidence="8">
    <location>
        <begin position="4"/>
        <end position="89"/>
    </location>
</feature>
<feature type="transmembrane region" description="Helical" evidence="10">
    <location>
        <begin position="60"/>
        <end position="80"/>
    </location>
</feature>
<dbReference type="InterPro" id="IPR002067">
    <property type="entry name" value="MCP"/>
</dbReference>
<keyword evidence="4 8" id="KW-0812">Transmembrane</keyword>
<evidence type="ECO:0000256" key="7">
    <source>
        <dbReference type="ARBA" id="ARBA00023136"/>
    </source>
</evidence>
<feature type="transmembrane region" description="Helical" evidence="10">
    <location>
        <begin position="169"/>
        <end position="188"/>
    </location>
</feature>
<evidence type="ECO:0000256" key="6">
    <source>
        <dbReference type="ARBA" id="ARBA00022989"/>
    </source>
</evidence>
<comment type="subcellular location">
    <subcellularLocation>
        <location evidence="1">Membrane</location>
        <topology evidence="1">Multi-pass membrane protein</topology>
    </subcellularLocation>
</comment>
<keyword evidence="3 9" id="KW-0813">Transport</keyword>
<evidence type="ECO:0000256" key="5">
    <source>
        <dbReference type="ARBA" id="ARBA00022737"/>
    </source>
</evidence>
<feature type="transmembrane region" description="Helical" evidence="10">
    <location>
        <begin position="100"/>
        <end position="121"/>
    </location>
</feature>